<evidence type="ECO:0000313" key="2">
    <source>
        <dbReference type="EMBL" id="PZQ46908.1"/>
    </source>
</evidence>
<dbReference type="PROSITE" id="PS51257">
    <property type="entry name" value="PROKAR_LIPOPROTEIN"/>
    <property type="match status" value="1"/>
</dbReference>
<evidence type="ECO:0008006" key="4">
    <source>
        <dbReference type="Google" id="ProtNLM"/>
    </source>
</evidence>
<comment type="caution">
    <text evidence="2">The sequence shown here is derived from an EMBL/GenBank/DDBJ whole genome shotgun (WGS) entry which is preliminary data.</text>
</comment>
<dbReference type="Proteomes" id="UP000249417">
    <property type="component" value="Unassembled WGS sequence"/>
</dbReference>
<proteinExistence type="predicted"/>
<evidence type="ECO:0000313" key="3">
    <source>
        <dbReference type="Proteomes" id="UP000249417"/>
    </source>
</evidence>
<dbReference type="AlphaFoldDB" id="A0A2W5N2P1"/>
<reference evidence="2 3" key="1">
    <citation type="submission" date="2017-08" db="EMBL/GenBank/DDBJ databases">
        <title>Infants hospitalized years apart are colonized by the same room-sourced microbial strains.</title>
        <authorList>
            <person name="Brooks B."/>
            <person name="Olm M.R."/>
            <person name="Firek B.A."/>
            <person name="Baker R."/>
            <person name="Thomas B.C."/>
            <person name="Morowitz M.J."/>
            <person name="Banfield J.F."/>
        </authorList>
    </citation>
    <scope>NUCLEOTIDE SEQUENCE [LARGE SCALE GENOMIC DNA]</scope>
    <source>
        <strain evidence="2">S2_005_002_R2_29</strain>
    </source>
</reference>
<feature type="chain" id="PRO_5016000202" description="Lipoprotein" evidence="1">
    <location>
        <begin position="22"/>
        <end position="232"/>
    </location>
</feature>
<dbReference type="EMBL" id="QFQB01000020">
    <property type="protein sequence ID" value="PZQ46908.1"/>
    <property type="molecule type" value="Genomic_DNA"/>
</dbReference>
<sequence>MRIKKPSVLSSLGAFALSACSCQPTQPAAEQEKPVSKEFFTLGTDAYINLKDAEYKNTSIYLNTGDCVKIDPANQSTAQTGKTAVQFTYQGKTLKTQIESSFLKPSTIDSQTQCNATMNVKKITPVDQRPENVLPRLYVVGKNDASLPIYPTRDEGASPSGNAFSNACVSVDNKDHGVSRVGITIRNAAGVVAHGFMNPMTLYAQDNTANTPEKVAACRGEYEMFSPSVGQP</sequence>
<accession>A0A2W5N2P1</accession>
<organism evidence="2 3">
    <name type="scientific">Micavibrio aeruginosavorus</name>
    <dbReference type="NCBI Taxonomy" id="349221"/>
    <lineage>
        <taxon>Bacteria</taxon>
        <taxon>Pseudomonadati</taxon>
        <taxon>Bdellovibrionota</taxon>
        <taxon>Bdellovibrionia</taxon>
        <taxon>Bdellovibrionales</taxon>
        <taxon>Pseudobdellovibrionaceae</taxon>
        <taxon>Micavibrio</taxon>
    </lineage>
</organism>
<feature type="signal peptide" evidence="1">
    <location>
        <begin position="1"/>
        <end position="21"/>
    </location>
</feature>
<protein>
    <recommendedName>
        <fullName evidence="4">Lipoprotein</fullName>
    </recommendedName>
</protein>
<name>A0A2W5N2P1_9BACT</name>
<gene>
    <name evidence="2" type="ORF">DI551_04255</name>
</gene>
<keyword evidence="1" id="KW-0732">Signal</keyword>
<evidence type="ECO:0000256" key="1">
    <source>
        <dbReference type="SAM" id="SignalP"/>
    </source>
</evidence>